<feature type="compositionally biased region" description="Basic and acidic residues" evidence="1">
    <location>
        <begin position="101"/>
        <end position="111"/>
    </location>
</feature>
<dbReference type="EMBL" id="JAPQKI010000009">
    <property type="protein sequence ID" value="KAJ5091026.1"/>
    <property type="molecule type" value="Genomic_DNA"/>
</dbReference>
<organism evidence="2 3">
    <name type="scientific">Penicillium argentinense</name>
    <dbReference type="NCBI Taxonomy" id="1131581"/>
    <lineage>
        <taxon>Eukaryota</taxon>
        <taxon>Fungi</taxon>
        <taxon>Dikarya</taxon>
        <taxon>Ascomycota</taxon>
        <taxon>Pezizomycotina</taxon>
        <taxon>Eurotiomycetes</taxon>
        <taxon>Eurotiomycetidae</taxon>
        <taxon>Eurotiales</taxon>
        <taxon>Aspergillaceae</taxon>
        <taxon>Penicillium</taxon>
    </lineage>
</organism>
<accession>A0A9W9F038</accession>
<protein>
    <submittedName>
        <fullName evidence="2">Uncharacterized protein</fullName>
    </submittedName>
</protein>
<evidence type="ECO:0000256" key="1">
    <source>
        <dbReference type="SAM" id="MobiDB-lite"/>
    </source>
</evidence>
<dbReference type="AlphaFoldDB" id="A0A9W9F038"/>
<evidence type="ECO:0000313" key="2">
    <source>
        <dbReference type="EMBL" id="KAJ5091026.1"/>
    </source>
</evidence>
<name>A0A9W9F038_9EURO</name>
<reference evidence="2" key="1">
    <citation type="submission" date="2022-11" db="EMBL/GenBank/DDBJ databases">
        <authorList>
            <person name="Petersen C."/>
        </authorList>
    </citation>
    <scope>NUCLEOTIDE SEQUENCE</scope>
    <source>
        <strain evidence="2">IBT 30761</strain>
    </source>
</reference>
<dbReference type="RefSeq" id="XP_056473007.1">
    <property type="nucleotide sequence ID" value="XM_056622201.1"/>
</dbReference>
<reference evidence="2" key="2">
    <citation type="journal article" date="2023" name="IMA Fungus">
        <title>Comparative genomic study of the Penicillium genus elucidates a diverse pangenome and 15 lateral gene transfer events.</title>
        <authorList>
            <person name="Petersen C."/>
            <person name="Sorensen T."/>
            <person name="Nielsen M.R."/>
            <person name="Sondergaard T.E."/>
            <person name="Sorensen J.L."/>
            <person name="Fitzpatrick D.A."/>
            <person name="Frisvad J.C."/>
            <person name="Nielsen K.L."/>
        </authorList>
    </citation>
    <scope>NUCLEOTIDE SEQUENCE</scope>
    <source>
        <strain evidence="2">IBT 30761</strain>
    </source>
</reference>
<proteinExistence type="predicted"/>
<dbReference type="Proteomes" id="UP001149074">
    <property type="component" value="Unassembled WGS sequence"/>
</dbReference>
<feature type="region of interest" description="Disordered" evidence="1">
    <location>
        <begin position="77"/>
        <end position="116"/>
    </location>
</feature>
<keyword evidence="3" id="KW-1185">Reference proteome</keyword>
<gene>
    <name evidence="2" type="ORF">N7532_009710</name>
</gene>
<dbReference type="GeneID" id="81361180"/>
<evidence type="ECO:0000313" key="3">
    <source>
        <dbReference type="Proteomes" id="UP001149074"/>
    </source>
</evidence>
<sequence length="152" mass="16316">MVSWKIHAYYNKPLDGAENVLGGAGEEASGINAHMAVVSVSDAVRHGYKDKVKMSQVKECGSDKIDLDEDDDAAVGESIRSKGEAPGRCGPSAPRLLEPPGKGRIDRRSSSGRDNGCGDGGCRDLACGPKLHMLRFLFLYRLVEAGDTQKLR</sequence>
<comment type="caution">
    <text evidence="2">The sequence shown here is derived from an EMBL/GenBank/DDBJ whole genome shotgun (WGS) entry which is preliminary data.</text>
</comment>